<accession>A0A9Q3BZH4</accession>
<gene>
    <name evidence="1" type="ORF">O181_013838</name>
</gene>
<sequence length="122" mass="13887">MSKYNSERKGRLKKSQQLQIVPQNSRYLGTSRVTSGLGKSILDCAKAMLSTSSSNPKLPEIPTPEREPKLKNFLKSIKEPIPQQIKEYFEGLGNKKEEVGYIERSYITNQNFKQTSYITTAQ</sequence>
<evidence type="ECO:0000313" key="1">
    <source>
        <dbReference type="EMBL" id="MBW0474123.1"/>
    </source>
</evidence>
<evidence type="ECO:0000313" key="2">
    <source>
        <dbReference type="Proteomes" id="UP000765509"/>
    </source>
</evidence>
<organism evidence="1 2">
    <name type="scientific">Austropuccinia psidii MF-1</name>
    <dbReference type="NCBI Taxonomy" id="1389203"/>
    <lineage>
        <taxon>Eukaryota</taxon>
        <taxon>Fungi</taxon>
        <taxon>Dikarya</taxon>
        <taxon>Basidiomycota</taxon>
        <taxon>Pucciniomycotina</taxon>
        <taxon>Pucciniomycetes</taxon>
        <taxon>Pucciniales</taxon>
        <taxon>Sphaerophragmiaceae</taxon>
        <taxon>Austropuccinia</taxon>
    </lineage>
</organism>
<reference evidence="1" key="1">
    <citation type="submission" date="2021-03" db="EMBL/GenBank/DDBJ databases">
        <title>Draft genome sequence of rust myrtle Austropuccinia psidii MF-1, a brazilian biotype.</title>
        <authorList>
            <person name="Quecine M.C."/>
            <person name="Pachon D.M.R."/>
            <person name="Bonatelli M.L."/>
            <person name="Correr F.H."/>
            <person name="Franceschini L.M."/>
            <person name="Leite T.F."/>
            <person name="Margarido G.R.A."/>
            <person name="Almeida C.A."/>
            <person name="Ferrarezi J.A."/>
            <person name="Labate C.A."/>
        </authorList>
    </citation>
    <scope>NUCLEOTIDE SEQUENCE</scope>
    <source>
        <strain evidence="1">MF-1</strain>
    </source>
</reference>
<dbReference type="EMBL" id="AVOT02003638">
    <property type="protein sequence ID" value="MBW0474123.1"/>
    <property type="molecule type" value="Genomic_DNA"/>
</dbReference>
<proteinExistence type="predicted"/>
<name>A0A9Q3BZH4_9BASI</name>
<keyword evidence="2" id="KW-1185">Reference proteome</keyword>
<dbReference type="Proteomes" id="UP000765509">
    <property type="component" value="Unassembled WGS sequence"/>
</dbReference>
<comment type="caution">
    <text evidence="1">The sequence shown here is derived from an EMBL/GenBank/DDBJ whole genome shotgun (WGS) entry which is preliminary data.</text>
</comment>
<protein>
    <submittedName>
        <fullName evidence="1">Uncharacterized protein</fullName>
    </submittedName>
</protein>
<dbReference type="AlphaFoldDB" id="A0A9Q3BZH4"/>